<feature type="region of interest" description="Disordered" evidence="1">
    <location>
        <begin position="1"/>
        <end position="22"/>
    </location>
</feature>
<dbReference type="AlphaFoldDB" id="A0A267AEL1"/>
<name>A0A267AEL1_PSEFR</name>
<evidence type="ECO:0000313" key="2">
    <source>
        <dbReference type="EMBL" id="PAA10741.1"/>
    </source>
</evidence>
<evidence type="ECO:0000256" key="1">
    <source>
        <dbReference type="SAM" id="MobiDB-lite"/>
    </source>
</evidence>
<sequence>MSTIRPSSNTSKNAAQSGASHQSAAMRAALLVRCQYSSESKAQFSRECLEHLKASLAHGQEATA</sequence>
<dbReference type="EMBL" id="NQKQ01000013">
    <property type="protein sequence ID" value="PAA10741.1"/>
    <property type="molecule type" value="Genomic_DNA"/>
</dbReference>
<accession>A0A267AEL1</accession>
<dbReference type="OrthoDB" id="7024316at2"/>
<proteinExistence type="predicted"/>
<protein>
    <submittedName>
        <fullName evidence="2">Uncharacterized protein</fullName>
    </submittedName>
</protein>
<dbReference type="Proteomes" id="UP000215861">
    <property type="component" value="Unassembled WGS sequence"/>
</dbReference>
<dbReference type="RefSeq" id="WP_095037015.1">
    <property type="nucleotide sequence ID" value="NZ_NQKQ01000013.1"/>
</dbReference>
<comment type="caution">
    <text evidence="2">The sequence shown here is derived from an EMBL/GenBank/DDBJ whole genome shotgun (WGS) entry which is preliminary data.</text>
</comment>
<gene>
    <name evidence="2" type="ORF">CJU81_13370</name>
</gene>
<evidence type="ECO:0000313" key="3">
    <source>
        <dbReference type="Proteomes" id="UP000215861"/>
    </source>
</evidence>
<feature type="compositionally biased region" description="Polar residues" evidence="1">
    <location>
        <begin position="1"/>
        <end position="13"/>
    </location>
</feature>
<organism evidence="2 3">
    <name type="scientific">Pseudomonas fragi</name>
    <dbReference type="NCBI Taxonomy" id="296"/>
    <lineage>
        <taxon>Bacteria</taxon>
        <taxon>Pseudomonadati</taxon>
        <taxon>Pseudomonadota</taxon>
        <taxon>Gammaproteobacteria</taxon>
        <taxon>Pseudomonadales</taxon>
        <taxon>Pseudomonadaceae</taxon>
        <taxon>Pseudomonas</taxon>
    </lineage>
</organism>
<reference evidence="2 3" key="1">
    <citation type="submission" date="2017-08" db="EMBL/GenBank/DDBJ databases">
        <title>Genomic and metabolic characterisation of spoilage-associated Pseudomonas species.</title>
        <authorList>
            <person name="Stanborough T."/>
            <person name="Fegan N."/>
            <person name="Powell S.M."/>
            <person name="Singh T."/>
            <person name="Tamplin M.L."/>
            <person name="Chandry P.S."/>
        </authorList>
    </citation>
    <scope>NUCLEOTIDE SEQUENCE [LARGE SCALE GENOMIC DNA]</scope>
    <source>
        <strain evidence="2 3">F1801</strain>
    </source>
</reference>